<dbReference type="Gene3D" id="1.10.4030.10">
    <property type="entry name" value="Porin chaperone SurA, peptide-binding domain"/>
    <property type="match status" value="1"/>
</dbReference>
<keyword evidence="5 12" id="KW-1133">Transmembrane helix</keyword>
<dbReference type="Proteomes" id="UP000663400">
    <property type="component" value="Chromosome"/>
</dbReference>
<keyword evidence="11 14" id="KW-0413">Isomerase</keyword>
<dbReference type="Pfam" id="PF00639">
    <property type="entry name" value="Rotamase"/>
    <property type="match status" value="1"/>
</dbReference>
<dbReference type="InterPro" id="IPR046357">
    <property type="entry name" value="PPIase_dom_sf"/>
</dbReference>
<evidence type="ECO:0000256" key="7">
    <source>
        <dbReference type="ARBA" id="ARBA00023186"/>
    </source>
</evidence>
<evidence type="ECO:0000313" key="15">
    <source>
        <dbReference type="Proteomes" id="UP000663400"/>
    </source>
</evidence>
<evidence type="ECO:0000256" key="2">
    <source>
        <dbReference type="ARBA" id="ARBA00022475"/>
    </source>
</evidence>
<feature type="transmembrane region" description="Helical" evidence="12">
    <location>
        <begin position="12"/>
        <end position="30"/>
    </location>
</feature>
<evidence type="ECO:0000256" key="11">
    <source>
        <dbReference type="PROSITE-ProRule" id="PRU00278"/>
    </source>
</evidence>
<evidence type="ECO:0000256" key="6">
    <source>
        <dbReference type="ARBA" id="ARBA00023136"/>
    </source>
</evidence>
<evidence type="ECO:0000256" key="5">
    <source>
        <dbReference type="ARBA" id="ARBA00022989"/>
    </source>
</evidence>
<evidence type="ECO:0000256" key="8">
    <source>
        <dbReference type="ARBA" id="ARBA00038408"/>
    </source>
</evidence>
<dbReference type="GO" id="GO:0016853">
    <property type="term" value="F:isomerase activity"/>
    <property type="evidence" value="ECO:0007669"/>
    <property type="project" value="UniProtKB-KW"/>
</dbReference>
<dbReference type="InterPro" id="IPR000297">
    <property type="entry name" value="PPIase_PpiC"/>
</dbReference>
<evidence type="ECO:0000256" key="4">
    <source>
        <dbReference type="ARBA" id="ARBA00022692"/>
    </source>
</evidence>
<evidence type="ECO:0000256" key="10">
    <source>
        <dbReference type="ARBA" id="ARBA00042775"/>
    </source>
</evidence>
<dbReference type="InterPro" id="IPR027304">
    <property type="entry name" value="Trigger_fact/SurA_dom_sf"/>
</dbReference>
<keyword evidence="4 12" id="KW-0812">Transmembrane</keyword>
<comment type="subcellular location">
    <subcellularLocation>
        <location evidence="1">Cell inner membrane</location>
        <topology evidence="1">Single-pass type II membrane protein</topology>
        <orientation evidence="1">Periplasmic side</orientation>
    </subcellularLocation>
</comment>
<dbReference type="InterPro" id="IPR023058">
    <property type="entry name" value="PPIase_PpiC_CS"/>
</dbReference>
<dbReference type="Gene3D" id="3.10.50.40">
    <property type="match status" value="1"/>
</dbReference>
<dbReference type="InterPro" id="IPR052029">
    <property type="entry name" value="PpiD_chaperone"/>
</dbReference>
<name>A0ABX7RB10_9GAMM</name>
<dbReference type="PANTHER" id="PTHR47529">
    <property type="entry name" value="PEPTIDYL-PROLYL CIS-TRANS ISOMERASE D"/>
    <property type="match status" value="1"/>
</dbReference>
<sequence>MLQKLRDKTSGWIATVILGLLIIPFAFVGIEQYLGQRTDNSVAKIDVPPTWWPSAPSFWPVSVFWQHDSIGIDEFRRTFEQARQQQRAQQGEAFDARAFESVDNKRAILDGLIDARVQQLSAQQDGMVVSDAMVRKSIQEVPGFQVDGKFDYTRYKLALASQVPALNERQFEQQVREGLQQSMMSMGVAASNFVTTAEMDRLLQLMGEQRDASVLPLPAPVADTGAVTAAEIQKWYDGHAAQYRAPEAVAIEYVEINSATLPAPAPADDATLRQRYEQEKNRFIEAEQRLASHILVRVPEGADAAAQKAAEQKATQLAAQAKAPGADFAALARANSDDTGSQAVGGDLGWVSKGMMVGPFENALFAMKPGEISAPVKSEFGWHVIQLRELKSGAQESFEQVREALAREQAEADRERVASEFSSRLVDLTLKNPSSLAPAAREMNIPLQKAGPFSRTNAQGIVANPAVIRAAFSDNLIQDGTISDPIELAPGHSVLIRVTAHTPERALPLAQVRDQVIAAVRADRSAQAARKDADALVARLKGGETLDAIAASRQLPPPQVLPGIPRGAPVPEASVADAIFAVAAPDAGKVSPGQAQLSDGRIVLFAVSKVTPGDVASMPAQQREMLQQQIARIGGSDDVRALVSQLRKRVKVTVVERNL</sequence>
<dbReference type="SUPFAM" id="SSF109998">
    <property type="entry name" value="Triger factor/SurA peptide-binding domain-like"/>
    <property type="match status" value="1"/>
</dbReference>
<protein>
    <recommendedName>
        <fullName evidence="9">Periplasmic chaperone PpiD</fullName>
    </recommendedName>
    <alternativeName>
        <fullName evidence="10">Periplasmic folding chaperone</fullName>
    </alternativeName>
</protein>
<dbReference type="PROSITE" id="PS01096">
    <property type="entry name" value="PPIC_PPIASE_1"/>
    <property type="match status" value="1"/>
</dbReference>
<evidence type="ECO:0000256" key="12">
    <source>
        <dbReference type="SAM" id="Phobius"/>
    </source>
</evidence>
<keyword evidence="2" id="KW-1003">Cell membrane</keyword>
<dbReference type="RefSeq" id="WP_200604566.1">
    <property type="nucleotide sequence ID" value="NZ_CP071517.1"/>
</dbReference>
<evidence type="ECO:0000256" key="9">
    <source>
        <dbReference type="ARBA" id="ARBA00040743"/>
    </source>
</evidence>
<keyword evidence="11" id="KW-0697">Rotamase</keyword>
<dbReference type="PROSITE" id="PS50198">
    <property type="entry name" value="PPIC_PPIASE_2"/>
    <property type="match status" value="1"/>
</dbReference>
<evidence type="ECO:0000256" key="1">
    <source>
        <dbReference type="ARBA" id="ARBA00004382"/>
    </source>
</evidence>
<comment type="similarity">
    <text evidence="8">Belongs to the PpiD chaperone family.</text>
</comment>
<keyword evidence="3" id="KW-0997">Cell inner membrane</keyword>
<dbReference type="EMBL" id="CP071517">
    <property type="protein sequence ID" value="QSX75323.1"/>
    <property type="molecule type" value="Genomic_DNA"/>
</dbReference>
<evidence type="ECO:0000256" key="3">
    <source>
        <dbReference type="ARBA" id="ARBA00022519"/>
    </source>
</evidence>
<keyword evidence="15" id="KW-1185">Reference proteome</keyword>
<feature type="domain" description="PpiC" evidence="13">
    <location>
        <begin position="286"/>
        <end position="389"/>
    </location>
</feature>
<reference evidence="14 15" key="1">
    <citation type="submission" date="2021-02" db="EMBL/GenBank/DDBJ databases">
        <title>Lysobacter arenosi sp. nov., isolated from soil of gangwondo yeongwol, south Korea.</title>
        <authorList>
            <person name="Kim K.R."/>
            <person name="Kim K.H."/>
            <person name="Jeon C.O."/>
        </authorList>
    </citation>
    <scope>NUCLEOTIDE SEQUENCE [LARGE SCALE GENOMIC DNA]</scope>
    <source>
        <strain evidence="14 15">R7</strain>
    </source>
</reference>
<keyword evidence="6 12" id="KW-0472">Membrane</keyword>
<evidence type="ECO:0000259" key="13">
    <source>
        <dbReference type="PROSITE" id="PS50198"/>
    </source>
</evidence>
<organism evidence="14 15">
    <name type="scientific">Lysobacter arenosi</name>
    <dbReference type="NCBI Taxonomy" id="2795387"/>
    <lineage>
        <taxon>Bacteria</taxon>
        <taxon>Pseudomonadati</taxon>
        <taxon>Pseudomonadota</taxon>
        <taxon>Gammaproteobacteria</taxon>
        <taxon>Lysobacterales</taxon>
        <taxon>Lysobacteraceae</taxon>
        <taxon>Lysobacter</taxon>
    </lineage>
</organism>
<accession>A0ABX7RB10</accession>
<keyword evidence="7" id="KW-0143">Chaperone</keyword>
<dbReference type="SUPFAM" id="SSF54534">
    <property type="entry name" value="FKBP-like"/>
    <property type="match status" value="1"/>
</dbReference>
<dbReference type="PANTHER" id="PTHR47529:SF1">
    <property type="entry name" value="PERIPLASMIC CHAPERONE PPID"/>
    <property type="match status" value="1"/>
</dbReference>
<dbReference type="Pfam" id="PF13624">
    <property type="entry name" value="SurA_N_3"/>
    <property type="match status" value="2"/>
</dbReference>
<proteinExistence type="inferred from homology"/>
<gene>
    <name evidence="14" type="ORF">HIV01_001800</name>
</gene>
<evidence type="ECO:0000313" key="14">
    <source>
        <dbReference type="EMBL" id="QSX75323.1"/>
    </source>
</evidence>